<dbReference type="OrthoDB" id="10304864at2759"/>
<protein>
    <submittedName>
        <fullName evidence="1">Uncharacterized protein</fullName>
    </submittedName>
</protein>
<accession>A0A7J9HFY3</accession>
<dbReference type="EMBL" id="JABFAD010000009">
    <property type="protein sequence ID" value="MBA0808736.1"/>
    <property type="molecule type" value="Genomic_DNA"/>
</dbReference>
<sequence>MYNWNPKIQLLEEYFVMKMEVGSLDTTDILESARFFMPNFGTFWRGLS</sequence>
<reference evidence="1 2" key="1">
    <citation type="journal article" date="2019" name="Genome Biol. Evol.">
        <title>Insights into the evolution of the New World diploid cottons (Gossypium, subgenus Houzingenia) based on genome sequencing.</title>
        <authorList>
            <person name="Grover C.E."/>
            <person name="Arick M.A. 2nd"/>
            <person name="Thrash A."/>
            <person name="Conover J.L."/>
            <person name="Sanders W.S."/>
            <person name="Peterson D.G."/>
            <person name="Frelichowski J.E."/>
            <person name="Scheffler J.A."/>
            <person name="Scheffler B.E."/>
            <person name="Wendel J.F."/>
        </authorList>
    </citation>
    <scope>NUCLEOTIDE SEQUENCE [LARGE SCALE GENOMIC DNA]</scope>
    <source>
        <strain evidence="1">0</strain>
        <tissue evidence="1">Leaf</tissue>
    </source>
</reference>
<gene>
    <name evidence="1" type="ORF">Gohar_024449</name>
</gene>
<evidence type="ECO:0000313" key="2">
    <source>
        <dbReference type="Proteomes" id="UP000593560"/>
    </source>
</evidence>
<proteinExistence type="predicted"/>
<dbReference type="AlphaFoldDB" id="A0A7J9HFY3"/>
<keyword evidence="2" id="KW-1185">Reference proteome</keyword>
<dbReference type="Proteomes" id="UP000593560">
    <property type="component" value="Unassembled WGS sequence"/>
</dbReference>
<name>A0A7J9HFY3_9ROSI</name>
<comment type="caution">
    <text evidence="1">The sequence shown here is derived from an EMBL/GenBank/DDBJ whole genome shotgun (WGS) entry which is preliminary data.</text>
</comment>
<evidence type="ECO:0000313" key="1">
    <source>
        <dbReference type="EMBL" id="MBA0808736.1"/>
    </source>
</evidence>
<organism evidence="1 2">
    <name type="scientific">Gossypium harknessii</name>
    <dbReference type="NCBI Taxonomy" id="34285"/>
    <lineage>
        <taxon>Eukaryota</taxon>
        <taxon>Viridiplantae</taxon>
        <taxon>Streptophyta</taxon>
        <taxon>Embryophyta</taxon>
        <taxon>Tracheophyta</taxon>
        <taxon>Spermatophyta</taxon>
        <taxon>Magnoliopsida</taxon>
        <taxon>eudicotyledons</taxon>
        <taxon>Gunneridae</taxon>
        <taxon>Pentapetalae</taxon>
        <taxon>rosids</taxon>
        <taxon>malvids</taxon>
        <taxon>Malvales</taxon>
        <taxon>Malvaceae</taxon>
        <taxon>Malvoideae</taxon>
        <taxon>Gossypium</taxon>
    </lineage>
</organism>